<evidence type="ECO:0000256" key="7">
    <source>
        <dbReference type="ARBA" id="ARBA00022833"/>
    </source>
</evidence>
<dbReference type="KEGG" id="sapo:SAPIO_CDS9367"/>
<keyword evidence="12" id="KW-1185">Reference proteome</keyword>
<dbReference type="SUPFAM" id="SSF57667">
    <property type="entry name" value="beta-beta-alpha zinc fingers"/>
    <property type="match status" value="2"/>
</dbReference>
<dbReference type="Pfam" id="PF12171">
    <property type="entry name" value="zf-C2H2_jaz"/>
    <property type="match status" value="1"/>
</dbReference>
<proteinExistence type="inferred from homology"/>
<dbReference type="GO" id="GO:0005737">
    <property type="term" value="C:cytoplasm"/>
    <property type="evidence" value="ECO:0007669"/>
    <property type="project" value="UniProtKB-SubCell"/>
</dbReference>
<feature type="domain" description="C2H2-type" evidence="10">
    <location>
        <begin position="17"/>
        <end position="39"/>
    </location>
</feature>
<evidence type="ECO:0000256" key="2">
    <source>
        <dbReference type="ARBA" id="ARBA00022490"/>
    </source>
</evidence>
<evidence type="ECO:0000256" key="8">
    <source>
        <dbReference type="ARBA" id="ARBA00034126"/>
    </source>
</evidence>
<dbReference type="InterPro" id="IPR013087">
    <property type="entry name" value="Znf_C2H2_type"/>
</dbReference>
<keyword evidence="7" id="KW-0862">Zinc</keyword>
<dbReference type="InterPro" id="IPR022755">
    <property type="entry name" value="Znf_C2H2_jaz"/>
</dbReference>
<dbReference type="AlphaFoldDB" id="A0A084FWN9"/>
<dbReference type="HOGENOM" id="CLU_018787_1_2_1"/>
<feature type="compositionally biased region" description="Basic and acidic residues" evidence="9">
    <location>
        <begin position="339"/>
        <end position="364"/>
    </location>
</feature>
<comment type="caution">
    <text evidence="11">The sequence shown here is derived from an EMBL/GenBank/DDBJ whole genome shotgun (WGS) entry which is preliminary data.</text>
</comment>
<name>A0A084FWN9_PSEDA</name>
<dbReference type="GO" id="GO:0003676">
    <property type="term" value="F:nucleic acid binding"/>
    <property type="evidence" value="ECO:0007669"/>
    <property type="project" value="InterPro"/>
</dbReference>
<evidence type="ECO:0000256" key="6">
    <source>
        <dbReference type="ARBA" id="ARBA00022771"/>
    </source>
</evidence>
<dbReference type="EMBL" id="JOWA01000143">
    <property type="protein sequence ID" value="KEZ39501.1"/>
    <property type="molecule type" value="Genomic_DNA"/>
</dbReference>
<dbReference type="GO" id="GO:0042273">
    <property type="term" value="P:ribosomal large subunit biogenesis"/>
    <property type="evidence" value="ECO:0007669"/>
    <property type="project" value="TreeGrafter"/>
</dbReference>
<evidence type="ECO:0000256" key="4">
    <source>
        <dbReference type="ARBA" id="ARBA00022723"/>
    </source>
</evidence>
<dbReference type="OrthoDB" id="19329at2759"/>
<dbReference type="Gene3D" id="3.30.160.60">
    <property type="entry name" value="Classic Zinc Finger"/>
    <property type="match status" value="1"/>
</dbReference>
<dbReference type="RefSeq" id="XP_016639300.1">
    <property type="nucleotide sequence ID" value="XM_016790790.1"/>
</dbReference>
<evidence type="ECO:0000256" key="5">
    <source>
        <dbReference type="ARBA" id="ARBA00022737"/>
    </source>
</evidence>
<feature type="region of interest" description="Disordered" evidence="9">
    <location>
        <begin position="320"/>
        <end position="392"/>
    </location>
</feature>
<evidence type="ECO:0000313" key="11">
    <source>
        <dbReference type="EMBL" id="KEZ39501.1"/>
    </source>
</evidence>
<keyword evidence="3" id="KW-0690">Ribosome biogenesis</keyword>
<keyword evidence="2" id="KW-0963">Cytoplasm</keyword>
<dbReference type="SMART" id="SM00355">
    <property type="entry name" value="ZnF_C2H2"/>
    <property type="match status" value="4"/>
</dbReference>
<sequence length="560" mass="63187">MSTLQATGATASHPFTCNTCQVAYRNAELQKGHMKSDWHRYNLKRRVASLPPISAEAFTEKVLQARAQTTAEADKAFFEKTCQVCEKTYYSENSFQNHLSSQKHRAREARGIRPSAAIPDETSSVMSSTFSLGEPVKGHHDDDDDDEEDELESASAEAEFNKVVEGLQKTTVSDTRPSPVKRPSNPQATTARKDSESRESNGRDSGSATPTPSQPDPSTLLQQCLFCRYMSPTVNLNAHHMERFHGMVIPEKEYLVDLDGLIKYLASKIYEDFECLTCGKAKSNAFAAQTHMRDVGHCTIPYTTEEEQLEIGDFYDFRSTYSDDEEDEGEEEESGYEPLKIDGTKLGAKRSESATDENGEKISVEEDGWETDSSASSFDSEELTAVPADDRQNQYERLNKSHHHSHEDPRQHHLADGWHSHAHKHNARSVFHDDYELHLPSGKSVGHRSLNRYYRQNLHNYPTAEERAERERLAIENGEANGDEQPDGEGGPNEANRNRAVIPRTQQGIMGVTDQAKGQLARDIHQSRKIEQVQGAKRDMAYSTKLNKQKNYYYRYERGG</sequence>
<evidence type="ECO:0000256" key="3">
    <source>
        <dbReference type="ARBA" id="ARBA00022517"/>
    </source>
</evidence>
<dbReference type="VEuPathDB" id="FungiDB:SAPIO_CDS9367"/>
<feature type="compositionally biased region" description="Polar residues" evidence="9">
    <location>
        <begin position="203"/>
        <end position="217"/>
    </location>
</feature>
<feature type="region of interest" description="Disordered" evidence="9">
    <location>
        <begin position="518"/>
        <end position="537"/>
    </location>
</feature>
<comment type="similarity">
    <text evidence="8">Belongs to the REI1 family.</text>
</comment>
<dbReference type="GeneID" id="27728439"/>
<feature type="compositionally biased region" description="Basic and acidic residues" evidence="9">
    <location>
        <begin position="520"/>
        <end position="537"/>
    </location>
</feature>
<keyword evidence="5" id="KW-0677">Repeat</keyword>
<evidence type="ECO:0000256" key="9">
    <source>
        <dbReference type="SAM" id="MobiDB-lite"/>
    </source>
</evidence>
<comment type="subcellular location">
    <subcellularLocation>
        <location evidence="1">Cytoplasm</location>
    </subcellularLocation>
</comment>
<evidence type="ECO:0000313" key="12">
    <source>
        <dbReference type="Proteomes" id="UP000028545"/>
    </source>
</evidence>
<organism evidence="11 12">
    <name type="scientific">Pseudallescheria apiosperma</name>
    <name type="common">Scedosporium apiospermum</name>
    <dbReference type="NCBI Taxonomy" id="563466"/>
    <lineage>
        <taxon>Eukaryota</taxon>
        <taxon>Fungi</taxon>
        <taxon>Dikarya</taxon>
        <taxon>Ascomycota</taxon>
        <taxon>Pezizomycotina</taxon>
        <taxon>Sordariomycetes</taxon>
        <taxon>Hypocreomycetidae</taxon>
        <taxon>Microascales</taxon>
        <taxon>Microascaceae</taxon>
        <taxon>Scedosporium</taxon>
    </lineage>
</organism>
<feature type="compositionally biased region" description="Acidic residues" evidence="9">
    <location>
        <begin position="322"/>
        <end position="335"/>
    </location>
</feature>
<feature type="compositionally biased region" description="Acidic residues" evidence="9">
    <location>
        <begin position="142"/>
        <end position="152"/>
    </location>
</feature>
<dbReference type="GO" id="GO:0008270">
    <property type="term" value="F:zinc ion binding"/>
    <property type="evidence" value="ECO:0007669"/>
    <property type="project" value="UniProtKB-KW"/>
</dbReference>
<keyword evidence="4" id="KW-0479">Metal-binding</keyword>
<dbReference type="GO" id="GO:0030687">
    <property type="term" value="C:preribosome, large subunit precursor"/>
    <property type="evidence" value="ECO:0007669"/>
    <property type="project" value="TreeGrafter"/>
</dbReference>
<evidence type="ECO:0000259" key="10">
    <source>
        <dbReference type="PROSITE" id="PS00028"/>
    </source>
</evidence>
<dbReference type="Pfam" id="PF12756">
    <property type="entry name" value="zf-C2H2_2"/>
    <property type="match status" value="1"/>
</dbReference>
<feature type="compositionally biased region" description="Polar residues" evidence="9">
    <location>
        <begin position="121"/>
        <end position="131"/>
    </location>
</feature>
<dbReference type="PANTHER" id="PTHR13182:SF8">
    <property type="entry name" value="CYTOPLASMIC 60S SUBUNIT BIOGENESIS FACTOR ZNF622"/>
    <property type="match status" value="1"/>
</dbReference>
<accession>A0A084FWN9</accession>
<reference evidence="11 12" key="1">
    <citation type="journal article" date="2014" name="Genome Announc.">
        <title>Draft genome sequence of the pathogenic fungus Scedosporium apiospermum.</title>
        <authorList>
            <person name="Vandeputte P."/>
            <person name="Ghamrawi S."/>
            <person name="Rechenmann M."/>
            <person name="Iltis A."/>
            <person name="Giraud S."/>
            <person name="Fleury M."/>
            <person name="Thornton C."/>
            <person name="Delhaes L."/>
            <person name="Meyer W."/>
            <person name="Papon N."/>
            <person name="Bouchara J.P."/>
        </authorList>
    </citation>
    <scope>NUCLEOTIDE SEQUENCE [LARGE SCALE GENOMIC DNA]</scope>
    <source>
        <strain evidence="11 12">IHEM 14462</strain>
    </source>
</reference>
<dbReference type="InterPro" id="IPR036236">
    <property type="entry name" value="Znf_C2H2_sf"/>
</dbReference>
<feature type="domain" description="C2H2-type" evidence="10">
    <location>
        <begin position="82"/>
        <end position="104"/>
    </location>
</feature>
<dbReference type="InterPro" id="IPR003604">
    <property type="entry name" value="Matrin/U1-like-C_Znf_C2H2"/>
</dbReference>
<feature type="compositionally biased region" description="Basic and acidic residues" evidence="9">
    <location>
        <begin position="191"/>
        <end position="202"/>
    </location>
</feature>
<dbReference type="PROSITE" id="PS00028">
    <property type="entry name" value="ZINC_FINGER_C2H2_1"/>
    <property type="match status" value="2"/>
</dbReference>
<protein>
    <recommendedName>
        <fullName evidence="10">C2H2-type domain-containing protein</fullName>
    </recommendedName>
</protein>
<keyword evidence="6" id="KW-0863">Zinc-finger</keyword>
<dbReference type="Proteomes" id="UP000028545">
    <property type="component" value="Unassembled WGS sequence"/>
</dbReference>
<dbReference type="PANTHER" id="PTHR13182">
    <property type="entry name" value="ZINC FINGER PROTEIN 622"/>
    <property type="match status" value="1"/>
</dbReference>
<dbReference type="OMA" id="NATHMER"/>
<dbReference type="InterPro" id="IPR040025">
    <property type="entry name" value="Znf622/Rei1/Reh1"/>
</dbReference>
<dbReference type="InterPro" id="IPR041661">
    <property type="entry name" value="ZN622/Rei1/Reh1_Znf-C2H2"/>
</dbReference>
<dbReference type="SMART" id="SM00451">
    <property type="entry name" value="ZnF_U1"/>
    <property type="match status" value="2"/>
</dbReference>
<feature type="region of interest" description="Disordered" evidence="9">
    <location>
        <begin position="97"/>
        <end position="217"/>
    </location>
</feature>
<feature type="region of interest" description="Disordered" evidence="9">
    <location>
        <begin position="477"/>
        <end position="497"/>
    </location>
</feature>
<evidence type="ECO:0000256" key="1">
    <source>
        <dbReference type="ARBA" id="ARBA00004496"/>
    </source>
</evidence>
<gene>
    <name evidence="11" type="ORF">SAPIO_CDS9367</name>
</gene>